<feature type="transmembrane region" description="Helical" evidence="1">
    <location>
        <begin position="21"/>
        <end position="41"/>
    </location>
</feature>
<dbReference type="AlphaFoldDB" id="A0A8J3BJK1"/>
<feature type="transmembrane region" description="Helical" evidence="1">
    <location>
        <begin position="53"/>
        <end position="74"/>
    </location>
</feature>
<keyword evidence="1" id="KW-0812">Transmembrane</keyword>
<reference evidence="2" key="1">
    <citation type="journal article" date="2014" name="Int. J. Syst. Evol. Microbiol.">
        <title>Complete genome sequence of Corynebacterium casei LMG S-19264T (=DSM 44701T), isolated from a smear-ripened cheese.</title>
        <authorList>
            <consortium name="US DOE Joint Genome Institute (JGI-PGF)"/>
            <person name="Walter F."/>
            <person name="Albersmeier A."/>
            <person name="Kalinowski J."/>
            <person name="Ruckert C."/>
        </authorList>
    </citation>
    <scope>NUCLEOTIDE SEQUENCE</scope>
    <source>
        <strain evidence="2">JCM 3090</strain>
    </source>
</reference>
<name>A0A8J3BJK1_9ACTN</name>
<keyword evidence="1" id="KW-0472">Membrane</keyword>
<gene>
    <name evidence="2" type="ORF">GCM10010123_42500</name>
</gene>
<comment type="caution">
    <text evidence="2">The sequence shown here is derived from an EMBL/GenBank/DDBJ whole genome shotgun (WGS) entry which is preliminary data.</text>
</comment>
<dbReference type="EMBL" id="BMQB01000012">
    <property type="protein sequence ID" value="GGK08045.1"/>
    <property type="molecule type" value="Genomic_DNA"/>
</dbReference>
<dbReference type="RefSeq" id="WP_189171972.1">
    <property type="nucleotide sequence ID" value="NZ_BMQB01000012.1"/>
</dbReference>
<proteinExistence type="predicted"/>
<dbReference type="Proteomes" id="UP000649739">
    <property type="component" value="Unassembled WGS sequence"/>
</dbReference>
<reference evidence="2" key="2">
    <citation type="submission" date="2020-09" db="EMBL/GenBank/DDBJ databases">
        <authorList>
            <person name="Sun Q."/>
            <person name="Ohkuma M."/>
        </authorList>
    </citation>
    <scope>NUCLEOTIDE SEQUENCE</scope>
    <source>
        <strain evidence="2">JCM 3090</strain>
    </source>
</reference>
<keyword evidence="3" id="KW-1185">Reference proteome</keyword>
<evidence type="ECO:0000256" key="1">
    <source>
        <dbReference type="SAM" id="Phobius"/>
    </source>
</evidence>
<accession>A0A8J3BJK1</accession>
<keyword evidence="1" id="KW-1133">Transmembrane helix</keyword>
<evidence type="ECO:0000313" key="2">
    <source>
        <dbReference type="EMBL" id="GGK08045.1"/>
    </source>
</evidence>
<organism evidence="2 3">
    <name type="scientific">Pilimelia anulata</name>
    <dbReference type="NCBI Taxonomy" id="53371"/>
    <lineage>
        <taxon>Bacteria</taxon>
        <taxon>Bacillati</taxon>
        <taxon>Actinomycetota</taxon>
        <taxon>Actinomycetes</taxon>
        <taxon>Micromonosporales</taxon>
        <taxon>Micromonosporaceae</taxon>
        <taxon>Pilimelia</taxon>
    </lineage>
</organism>
<protein>
    <submittedName>
        <fullName evidence="2">Uncharacterized protein</fullName>
    </submittedName>
</protein>
<evidence type="ECO:0000313" key="3">
    <source>
        <dbReference type="Proteomes" id="UP000649739"/>
    </source>
</evidence>
<sequence length="162" mass="17191">MTTSTLAGRGRHAIYTGRATNWFIAILSAALLAPLLIMGGASGGGWLDRWGPLPVAFLLGLLNLLTAASIRTTAGPNGVSIRFGVLGWPRCTYPLAAITRADVIDLHPLAVAHGFWWTPRRTCCTVRSGPTLRLTLRTGRTVTVTVPDPHAAVAVIREAQSA</sequence>